<keyword evidence="2" id="KW-1003">Cell membrane</keyword>
<evidence type="ECO:0000256" key="3">
    <source>
        <dbReference type="ARBA" id="ARBA00022692"/>
    </source>
</evidence>
<evidence type="ECO:0000256" key="4">
    <source>
        <dbReference type="ARBA" id="ARBA00022989"/>
    </source>
</evidence>
<feature type="transmembrane region" description="Helical" evidence="9">
    <location>
        <begin position="52"/>
        <end position="75"/>
    </location>
</feature>
<evidence type="ECO:0000313" key="13">
    <source>
        <dbReference type="Proteomes" id="UP000663828"/>
    </source>
</evidence>
<reference evidence="12" key="1">
    <citation type="submission" date="2021-02" db="EMBL/GenBank/DDBJ databases">
        <authorList>
            <person name="Nowell W R."/>
        </authorList>
    </citation>
    <scope>NUCLEOTIDE SEQUENCE</scope>
</reference>
<dbReference type="GO" id="GO:0005886">
    <property type="term" value="C:plasma membrane"/>
    <property type="evidence" value="ECO:0007669"/>
    <property type="project" value="UniProtKB-SubCell"/>
</dbReference>
<dbReference type="InterPro" id="IPR000276">
    <property type="entry name" value="GPCR_Rhodpsn"/>
</dbReference>
<feature type="domain" description="G-protein coupled receptors family 1 profile" evidence="10">
    <location>
        <begin position="32"/>
        <end position="244"/>
    </location>
</feature>
<keyword evidence="5" id="KW-0297">G-protein coupled receptor</keyword>
<evidence type="ECO:0000256" key="6">
    <source>
        <dbReference type="ARBA" id="ARBA00023136"/>
    </source>
</evidence>
<dbReference type="AlphaFoldDB" id="A0A815R9Q1"/>
<dbReference type="Proteomes" id="UP000663828">
    <property type="component" value="Unassembled WGS sequence"/>
</dbReference>
<gene>
    <name evidence="12" type="ORF">EDS130_LOCUS40995</name>
    <name evidence="11" type="ORF">XAT740_LOCUS3227</name>
</gene>
<accession>A0A815R9Q1</accession>
<keyword evidence="13" id="KW-1185">Reference proteome</keyword>
<evidence type="ECO:0000313" key="12">
    <source>
        <dbReference type="EMBL" id="CAF1474180.1"/>
    </source>
</evidence>
<dbReference type="PANTHER" id="PTHR24228">
    <property type="entry name" value="B2 BRADYKININ RECEPTOR/ANGIOTENSIN II RECEPTOR"/>
    <property type="match status" value="1"/>
</dbReference>
<feature type="transmembrane region" description="Helical" evidence="9">
    <location>
        <begin position="221"/>
        <end position="244"/>
    </location>
</feature>
<dbReference type="Proteomes" id="UP000663852">
    <property type="component" value="Unassembled WGS sequence"/>
</dbReference>
<dbReference type="PANTHER" id="PTHR24228:SF59">
    <property type="entry name" value="NEUROPEPTIDE RECEPTOR 15"/>
    <property type="match status" value="1"/>
</dbReference>
<keyword evidence="3 9" id="KW-0812">Transmembrane</keyword>
<evidence type="ECO:0000313" key="14">
    <source>
        <dbReference type="Proteomes" id="UP000663852"/>
    </source>
</evidence>
<dbReference type="OrthoDB" id="10055873at2759"/>
<sequence>MNVSTTTIVQDYTDYRLIAPLSMGFASVAVIIASIILILVPFNKQLRTVTHLLICNTCISSILYCCSQSNSYVYLLFFPSYTSDVSCKWRAYFNYMSIVAVVYSYLLQAISRLFFAVLSTRYRWLTSFKAHFIMLIINWIVVLIVPSPAILTNDIYFRPGYLCWIPIKFMIHVAYSMIAYYLLPVTIIVIIYIRIYRRIKRSAMATTNHTGQRKTSRDLEVLRNIMILFCIYILGAVPSVFYMISGIDILYYIGIVSVSFAVAVEKFCSIVLDREIRKVFKRGLCQSRTSVVPMTINGHTTTRFTA</sequence>
<keyword evidence="4 9" id="KW-1133">Transmembrane helix</keyword>
<organism evidence="12 14">
    <name type="scientific">Adineta ricciae</name>
    <name type="common">Rotifer</name>
    <dbReference type="NCBI Taxonomy" id="249248"/>
    <lineage>
        <taxon>Eukaryota</taxon>
        <taxon>Metazoa</taxon>
        <taxon>Spiralia</taxon>
        <taxon>Gnathifera</taxon>
        <taxon>Rotifera</taxon>
        <taxon>Eurotatoria</taxon>
        <taxon>Bdelloidea</taxon>
        <taxon>Adinetida</taxon>
        <taxon>Adinetidae</taxon>
        <taxon>Adineta</taxon>
    </lineage>
</organism>
<comment type="caution">
    <text evidence="12">The sequence shown here is derived from an EMBL/GenBank/DDBJ whole genome shotgun (WGS) entry which is preliminary data.</text>
</comment>
<comment type="subcellular location">
    <subcellularLocation>
        <location evidence="1">Cell membrane</location>
        <topology evidence="1">Multi-pass membrane protein</topology>
    </subcellularLocation>
</comment>
<keyword evidence="6 9" id="KW-0472">Membrane</keyword>
<evidence type="ECO:0000259" key="10">
    <source>
        <dbReference type="PROSITE" id="PS50262"/>
    </source>
</evidence>
<dbReference type="EMBL" id="CAJNOR010000121">
    <property type="protein sequence ID" value="CAF0806163.1"/>
    <property type="molecule type" value="Genomic_DNA"/>
</dbReference>
<feature type="transmembrane region" description="Helical" evidence="9">
    <location>
        <begin position="130"/>
        <end position="149"/>
    </location>
</feature>
<evidence type="ECO:0000256" key="1">
    <source>
        <dbReference type="ARBA" id="ARBA00004651"/>
    </source>
</evidence>
<feature type="transmembrane region" description="Helical" evidence="9">
    <location>
        <begin position="95"/>
        <end position="118"/>
    </location>
</feature>
<keyword evidence="8" id="KW-0807">Transducer</keyword>
<protein>
    <recommendedName>
        <fullName evidence="10">G-protein coupled receptors family 1 profile domain-containing protein</fullName>
    </recommendedName>
</protein>
<evidence type="ECO:0000256" key="2">
    <source>
        <dbReference type="ARBA" id="ARBA00022475"/>
    </source>
</evidence>
<dbReference type="PROSITE" id="PS50262">
    <property type="entry name" value="G_PROTEIN_RECEP_F1_2"/>
    <property type="match status" value="1"/>
</dbReference>
<evidence type="ECO:0000256" key="5">
    <source>
        <dbReference type="ARBA" id="ARBA00023040"/>
    </source>
</evidence>
<dbReference type="CDD" id="cd00637">
    <property type="entry name" value="7tm_classA_rhodopsin-like"/>
    <property type="match status" value="1"/>
</dbReference>
<dbReference type="PRINTS" id="PR00237">
    <property type="entry name" value="GPCRRHODOPSN"/>
</dbReference>
<evidence type="ECO:0000256" key="9">
    <source>
        <dbReference type="SAM" id="Phobius"/>
    </source>
</evidence>
<keyword evidence="7" id="KW-0675">Receptor</keyword>
<feature type="transmembrane region" description="Helical" evidence="9">
    <location>
        <begin position="250"/>
        <end position="272"/>
    </location>
</feature>
<evidence type="ECO:0000256" key="7">
    <source>
        <dbReference type="ARBA" id="ARBA00023170"/>
    </source>
</evidence>
<dbReference type="SUPFAM" id="SSF81321">
    <property type="entry name" value="Family A G protein-coupled receptor-like"/>
    <property type="match status" value="1"/>
</dbReference>
<feature type="transmembrane region" description="Helical" evidence="9">
    <location>
        <begin position="17"/>
        <end position="40"/>
    </location>
</feature>
<evidence type="ECO:0000313" key="11">
    <source>
        <dbReference type="EMBL" id="CAF0806163.1"/>
    </source>
</evidence>
<dbReference type="EMBL" id="CAJNOJ010000517">
    <property type="protein sequence ID" value="CAF1474180.1"/>
    <property type="molecule type" value="Genomic_DNA"/>
</dbReference>
<evidence type="ECO:0000256" key="8">
    <source>
        <dbReference type="ARBA" id="ARBA00023224"/>
    </source>
</evidence>
<dbReference type="GO" id="GO:0004930">
    <property type="term" value="F:G protein-coupled receptor activity"/>
    <property type="evidence" value="ECO:0007669"/>
    <property type="project" value="UniProtKB-KW"/>
</dbReference>
<dbReference type="Gene3D" id="1.20.1070.10">
    <property type="entry name" value="Rhodopsin 7-helix transmembrane proteins"/>
    <property type="match status" value="1"/>
</dbReference>
<proteinExistence type="predicted"/>
<dbReference type="Pfam" id="PF00001">
    <property type="entry name" value="7tm_1"/>
    <property type="match status" value="1"/>
</dbReference>
<name>A0A815R9Q1_ADIRI</name>
<feature type="transmembrane region" description="Helical" evidence="9">
    <location>
        <begin position="169"/>
        <end position="193"/>
    </location>
</feature>
<dbReference type="InterPro" id="IPR017452">
    <property type="entry name" value="GPCR_Rhodpsn_7TM"/>
</dbReference>